<accession>A0A5P8WG89</accession>
<gene>
    <name evidence="1" type="ORF">GXM_09026</name>
</gene>
<dbReference type="RefSeq" id="WP_152592033.1">
    <property type="nucleotide sequence ID" value="NZ_CP045227.1"/>
</dbReference>
<keyword evidence="2" id="KW-1185">Reference proteome</keyword>
<evidence type="ECO:0000313" key="2">
    <source>
        <dbReference type="Proteomes" id="UP000326678"/>
    </source>
</evidence>
<dbReference type="EMBL" id="CP045227">
    <property type="protein sequence ID" value="QFS51532.1"/>
    <property type="molecule type" value="Genomic_DNA"/>
</dbReference>
<organism evidence="1 2">
    <name type="scientific">Nostoc sphaeroides CCNUC1</name>
    <dbReference type="NCBI Taxonomy" id="2653204"/>
    <lineage>
        <taxon>Bacteria</taxon>
        <taxon>Bacillati</taxon>
        <taxon>Cyanobacteriota</taxon>
        <taxon>Cyanophyceae</taxon>
        <taxon>Nostocales</taxon>
        <taxon>Nostocaceae</taxon>
        <taxon>Nostoc</taxon>
    </lineage>
</organism>
<reference evidence="1 2" key="1">
    <citation type="submission" date="2019-10" db="EMBL/GenBank/DDBJ databases">
        <title>Genomic and transcriptomic insights into the perfect genentic adaptation of a filamentous nitrogen-fixing cyanobacterium to rice fields.</title>
        <authorList>
            <person name="Chen Z."/>
        </authorList>
    </citation>
    <scope>NUCLEOTIDE SEQUENCE [LARGE SCALE GENOMIC DNA]</scope>
    <source>
        <strain evidence="1">CCNUC1</strain>
    </source>
</reference>
<protein>
    <submittedName>
        <fullName evidence="1">Uncharacterized protein</fullName>
    </submittedName>
</protein>
<dbReference type="Proteomes" id="UP000326678">
    <property type="component" value="Chromosome Gxm2"/>
</dbReference>
<evidence type="ECO:0000313" key="1">
    <source>
        <dbReference type="EMBL" id="QFS51532.1"/>
    </source>
</evidence>
<dbReference type="KEGG" id="nsh:GXM_09026"/>
<sequence length="119" mass="13325">MIVISLGEGGEYLQMLTPQLLTNINDAQAPVLFKALLNLSLQTNMVRWSYDPMGREICATVELPLLDTILTEKQFGFCLEALVRIVDEIAMPIGLTHCTNLLSCALTKIRRFRLCSIIL</sequence>
<name>A0A5P8WG89_9NOSO</name>
<dbReference type="AlphaFoldDB" id="A0A5P8WG89"/>
<proteinExistence type="predicted"/>